<evidence type="ECO:0000313" key="8">
    <source>
        <dbReference type="EMBL" id="KNC86617.1"/>
    </source>
</evidence>
<evidence type="ECO:0000256" key="5">
    <source>
        <dbReference type="PIRSR" id="PIRSR604450-51"/>
    </source>
</evidence>
<keyword evidence="9" id="KW-1185">Reference proteome</keyword>
<sequence length="493" mass="55123">MKYVSTLADESSGREVEFEYAVLNPFAADGGLWVPSEIPTISKDTLRSWQGLSYQKIAYNVLSLYISPDELSGEELTALIETSLADFFHPDIAPTVRVGDRYVLELFHGHTLAFKDYAMRLTVNMVAHFVRRRKQKAEASSADSRSKVNVVVATSGDTGPSAASAAKLNSDVMNFWCLYPVGKVSRAQELQMTTMNADNVHILAIEGLDSDGLDKVIEEMMADKNFVQDMQLLSVNSVNICRVVAQSIHFIYSYLQIVPACDKEVVFSIPCGACGNQFGGYLARSMGLPVKEFILTNNENASIVSLFESGKMRKRDTLATYSNAIDIQVPYNIFRYLYFTGADSTTLRDWMDTLTNGKGEFELNSEQLKRVQEGYRSVAISESETIATMEKFYNNEAQPSYLLDPHTAVAMAGSLRYYPQHPTKYIEELPIIVVSTAHPSKFQDVCEKVTGPGSTDLLHHSLQTMMYQREYYYKVKGHAEALALLKRNMPLCS</sequence>
<dbReference type="InterPro" id="IPR029144">
    <property type="entry name" value="Thr_synth_N"/>
</dbReference>
<organism evidence="8 9">
    <name type="scientific">Sphaeroforma arctica JP610</name>
    <dbReference type="NCBI Taxonomy" id="667725"/>
    <lineage>
        <taxon>Eukaryota</taxon>
        <taxon>Ichthyosporea</taxon>
        <taxon>Ichthyophonida</taxon>
        <taxon>Sphaeroforma</taxon>
    </lineage>
</organism>
<keyword evidence="4" id="KW-0456">Lyase</keyword>
<dbReference type="OrthoDB" id="5203861at2759"/>
<dbReference type="Gene3D" id="3.40.50.1100">
    <property type="match status" value="2"/>
</dbReference>
<dbReference type="PANTHER" id="PTHR42690">
    <property type="entry name" value="THREONINE SYNTHASE FAMILY MEMBER"/>
    <property type="match status" value="1"/>
</dbReference>
<dbReference type="InterPro" id="IPR051166">
    <property type="entry name" value="Threonine_Synthase"/>
</dbReference>
<feature type="domain" description="Threonine synthase N-terminal" evidence="7">
    <location>
        <begin position="2"/>
        <end position="83"/>
    </location>
</feature>
<dbReference type="InterPro" id="IPR001926">
    <property type="entry name" value="TrpB-like_PALP"/>
</dbReference>
<dbReference type="RefSeq" id="XP_014160519.1">
    <property type="nucleotide sequence ID" value="XM_014305044.1"/>
</dbReference>
<dbReference type="GO" id="GO:0016829">
    <property type="term" value="F:lyase activity"/>
    <property type="evidence" value="ECO:0007669"/>
    <property type="project" value="UniProtKB-KW"/>
</dbReference>
<dbReference type="SUPFAM" id="SSF53686">
    <property type="entry name" value="Tryptophan synthase beta subunit-like PLP-dependent enzymes"/>
    <property type="match status" value="1"/>
</dbReference>
<keyword evidence="3 5" id="KW-0663">Pyridoxal phosphate</keyword>
<dbReference type="InterPro" id="IPR004450">
    <property type="entry name" value="Thr_synthase-like"/>
</dbReference>
<dbReference type="InterPro" id="IPR036052">
    <property type="entry name" value="TrpB-like_PALP_sf"/>
</dbReference>
<dbReference type="InterPro" id="IPR037158">
    <property type="entry name" value="Thr_synth_N_sf"/>
</dbReference>
<dbReference type="GO" id="GO:0046360">
    <property type="term" value="P:2-oxobutyrate biosynthetic process"/>
    <property type="evidence" value="ECO:0007669"/>
    <property type="project" value="TreeGrafter"/>
</dbReference>
<dbReference type="Proteomes" id="UP000054560">
    <property type="component" value="Unassembled WGS sequence"/>
</dbReference>
<feature type="modified residue" description="N6-(pyridoxal phosphate)lysine" evidence="5">
    <location>
        <position position="115"/>
    </location>
</feature>
<evidence type="ECO:0000256" key="3">
    <source>
        <dbReference type="ARBA" id="ARBA00022898"/>
    </source>
</evidence>
<dbReference type="NCBIfam" id="TIGR00260">
    <property type="entry name" value="thrC"/>
    <property type="match status" value="1"/>
</dbReference>
<name>A0A0L0GC96_9EUKA</name>
<reference evidence="8 9" key="1">
    <citation type="submission" date="2011-02" db="EMBL/GenBank/DDBJ databases">
        <title>The Genome Sequence of Sphaeroforma arctica JP610.</title>
        <authorList>
            <consortium name="The Broad Institute Genome Sequencing Platform"/>
            <person name="Russ C."/>
            <person name="Cuomo C."/>
            <person name="Young S.K."/>
            <person name="Zeng Q."/>
            <person name="Gargeya S."/>
            <person name="Alvarado L."/>
            <person name="Berlin A."/>
            <person name="Chapman S.B."/>
            <person name="Chen Z."/>
            <person name="Freedman E."/>
            <person name="Gellesch M."/>
            <person name="Goldberg J."/>
            <person name="Griggs A."/>
            <person name="Gujja S."/>
            <person name="Heilman E."/>
            <person name="Heiman D."/>
            <person name="Howarth C."/>
            <person name="Mehta T."/>
            <person name="Neiman D."/>
            <person name="Pearson M."/>
            <person name="Roberts A."/>
            <person name="Saif S."/>
            <person name="Shea T."/>
            <person name="Shenoy N."/>
            <person name="Sisk P."/>
            <person name="Stolte C."/>
            <person name="Sykes S."/>
            <person name="White J."/>
            <person name="Yandava C."/>
            <person name="Burger G."/>
            <person name="Gray M.W."/>
            <person name="Holland P.W.H."/>
            <person name="King N."/>
            <person name="Lang F.B.F."/>
            <person name="Roger A.J."/>
            <person name="Ruiz-Trillo I."/>
            <person name="Haas B."/>
            <person name="Nusbaum C."/>
            <person name="Birren B."/>
        </authorList>
    </citation>
    <scope>NUCLEOTIDE SEQUENCE [LARGE SCALE GENOMIC DNA]</scope>
    <source>
        <strain evidence="8 9">JP610</strain>
    </source>
</reference>
<comment type="similarity">
    <text evidence="2">Belongs to the threonine synthase family.</text>
</comment>
<gene>
    <name evidence="8" type="ORF">SARC_01246</name>
</gene>
<accession>A0A0L0GC96</accession>
<dbReference type="EMBL" id="KQ241644">
    <property type="protein sequence ID" value="KNC86617.1"/>
    <property type="molecule type" value="Genomic_DNA"/>
</dbReference>
<dbReference type="Pfam" id="PF14821">
    <property type="entry name" value="Thr_synth_N"/>
    <property type="match status" value="1"/>
</dbReference>
<dbReference type="eggNOG" id="KOG2616">
    <property type="taxonomic scope" value="Eukaryota"/>
</dbReference>
<evidence type="ECO:0000259" key="7">
    <source>
        <dbReference type="Pfam" id="PF14821"/>
    </source>
</evidence>
<feature type="domain" description="Tryptophan synthase beta chain-like PALP" evidence="6">
    <location>
        <begin position="104"/>
        <end position="416"/>
    </location>
</feature>
<dbReference type="AlphaFoldDB" id="A0A0L0GC96"/>
<dbReference type="GeneID" id="25901750"/>
<evidence type="ECO:0000256" key="1">
    <source>
        <dbReference type="ARBA" id="ARBA00001933"/>
    </source>
</evidence>
<evidence type="ECO:0000256" key="4">
    <source>
        <dbReference type="ARBA" id="ARBA00023239"/>
    </source>
</evidence>
<dbReference type="GO" id="GO:0030170">
    <property type="term" value="F:pyridoxal phosphate binding"/>
    <property type="evidence" value="ECO:0007669"/>
    <property type="project" value="TreeGrafter"/>
</dbReference>
<dbReference type="PANTHER" id="PTHR42690:SF1">
    <property type="entry name" value="THREONINE SYNTHASE-LIKE 2"/>
    <property type="match status" value="1"/>
</dbReference>
<proteinExistence type="inferred from homology"/>
<dbReference type="Gene3D" id="3.90.1380.10">
    <property type="entry name" value="Threonine synthase, N-terminal domain"/>
    <property type="match status" value="1"/>
</dbReference>
<evidence type="ECO:0000259" key="6">
    <source>
        <dbReference type="Pfam" id="PF00291"/>
    </source>
</evidence>
<evidence type="ECO:0000313" key="9">
    <source>
        <dbReference type="Proteomes" id="UP000054560"/>
    </source>
</evidence>
<dbReference type="Pfam" id="PF00291">
    <property type="entry name" value="PALP"/>
    <property type="match status" value="1"/>
</dbReference>
<dbReference type="GO" id="GO:0009071">
    <property type="term" value="P:serine family amino acid catabolic process"/>
    <property type="evidence" value="ECO:0007669"/>
    <property type="project" value="TreeGrafter"/>
</dbReference>
<protein>
    <submittedName>
        <fullName evidence="8">Threonine synthase</fullName>
    </submittedName>
</protein>
<dbReference type="STRING" id="667725.A0A0L0GC96"/>
<comment type="cofactor">
    <cofactor evidence="1 5">
        <name>pyridoxal 5'-phosphate</name>
        <dbReference type="ChEBI" id="CHEBI:597326"/>
    </cofactor>
</comment>
<evidence type="ECO:0000256" key="2">
    <source>
        <dbReference type="ARBA" id="ARBA00005517"/>
    </source>
</evidence>